<gene>
    <name evidence="5" type="ORF">AC244_14310</name>
</gene>
<dbReference type="InterPro" id="IPR000524">
    <property type="entry name" value="Tscrpt_reg_HTH_GntR"/>
</dbReference>
<comment type="caution">
    <text evidence="5">The sequence shown here is derived from an EMBL/GenBank/DDBJ whole genome shotgun (WGS) entry which is preliminary data.</text>
</comment>
<sequence>MSENVGRWLRDEIETAILSNEFSPGERLDEMVLASRFGVSRTPVREALMQLDAIGLIEIRPRRGAVVIDPGPHRVYEMFEVMAELEGLAGSLAARRLDDKTREAIAAAHRRCELSAEAGDSDAYYYDNEAFHKAIYAASRSDFLEEQCTQLHRRLRPYRRLQLRVRNRLATSFTEHCAIVDVIFAGDGEEARRLLRAHVGIQGERFSDLVASMATR</sequence>
<evidence type="ECO:0000259" key="4">
    <source>
        <dbReference type="PROSITE" id="PS50949"/>
    </source>
</evidence>
<accession>A0A0L8BVJ2</accession>
<evidence type="ECO:0000256" key="2">
    <source>
        <dbReference type="ARBA" id="ARBA00023125"/>
    </source>
</evidence>
<dbReference type="PROSITE" id="PS50949">
    <property type="entry name" value="HTH_GNTR"/>
    <property type="match status" value="1"/>
</dbReference>
<dbReference type="InterPro" id="IPR008920">
    <property type="entry name" value="TF_FadR/GntR_C"/>
</dbReference>
<dbReference type="OrthoDB" id="9789310at2"/>
<evidence type="ECO:0000256" key="1">
    <source>
        <dbReference type="ARBA" id="ARBA00023015"/>
    </source>
</evidence>
<dbReference type="SUPFAM" id="SSF46785">
    <property type="entry name" value="Winged helix' DNA-binding domain"/>
    <property type="match status" value="1"/>
</dbReference>
<dbReference type="PANTHER" id="PTHR43537">
    <property type="entry name" value="TRANSCRIPTIONAL REGULATOR, GNTR FAMILY"/>
    <property type="match status" value="1"/>
</dbReference>
<dbReference type="GO" id="GO:0003677">
    <property type="term" value="F:DNA binding"/>
    <property type="evidence" value="ECO:0007669"/>
    <property type="project" value="UniProtKB-KW"/>
</dbReference>
<keyword evidence="3" id="KW-0804">Transcription</keyword>
<name>A0A0L8BVJ2_ENSAD</name>
<organism evidence="5 6">
    <name type="scientific">Ensifer adhaerens</name>
    <name type="common">Sinorhizobium morelense</name>
    <dbReference type="NCBI Taxonomy" id="106592"/>
    <lineage>
        <taxon>Bacteria</taxon>
        <taxon>Pseudomonadati</taxon>
        <taxon>Pseudomonadota</taxon>
        <taxon>Alphaproteobacteria</taxon>
        <taxon>Hyphomicrobiales</taxon>
        <taxon>Rhizobiaceae</taxon>
        <taxon>Sinorhizobium/Ensifer group</taxon>
        <taxon>Ensifer</taxon>
    </lineage>
</organism>
<dbReference type="PATRIC" id="fig|106592.7.peg.7118"/>
<dbReference type="RefSeq" id="WP_053249483.1">
    <property type="nucleotide sequence ID" value="NZ_LGAP01000007.1"/>
</dbReference>
<feature type="domain" description="HTH gntR-type" evidence="4">
    <location>
        <begin position="3"/>
        <end position="70"/>
    </location>
</feature>
<dbReference type="InterPro" id="IPR036388">
    <property type="entry name" value="WH-like_DNA-bd_sf"/>
</dbReference>
<evidence type="ECO:0000256" key="3">
    <source>
        <dbReference type="ARBA" id="ARBA00023163"/>
    </source>
</evidence>
<dbReference type="Gene3D" id="1.20.120.530">
    <property type="entry name" value="GntR ligand-binding domain-like"/>
    <property type="match status" value="1"/>
</dbReference>
<dbReference type="Gene3D" id="1.10.10.10">
    <property type="entry name" value="Winged helix-like DNA-binding domain superfamily/Winged helix DNA-binding domain"/>
    <property type="match status" value="1"/>
</dbReference>
<dbReference type="GO" id="GO:0003700">
    <property type="term" value="F:DNA-binding transcription factor activity"/>
    <property type="evidence" value="ECO:0007669"/>
    <property type="project" value="InterPro"/>
</dbReference>
<dbReference type="Pfam" id="PF00392">
    <property type="entry name" value="GntR"/>
    <property type="match status" value="1"/>
</dbReference>
<keyword evidence="2" id="KW-0238">DNA-binding</keyword>
<dbReference type="EMBL" id="LGAP01000007">
    <property type="protein sequence ID" value="KOF18519.1"/>
    <property type="molecule type" value="Genomic_DNA"/>
</dbReference>
<dbReference type="CDD" id="cd07377">
    <property type="entry name" value="WHTH_GntR"/>
    <property type="match status" value="1"/>
</dbReference>
<dbReference type="SMART" id="SM00895">
    <property type="entry name" value="FCD"/>
    <property type="match status" value="1"/>
</dbReference>
<dbReference type="InterPro" id="IPR011711">
    <property type="entry name" value="GntR_C"/>
</dbReference>
<dbReference type="Pfam" id="PF07729">
    <property type="entry name" value="FCD"/>
    <property type="match status" value="1"/>
</dbReference>
<dbReference type="PANTHER" id="PTHR43537:SF49">
    <property type="entry name" value="TRANSCRIPTIONAL REGULATORY PROTEIN"/>
    <property type="match status" value="1"/>
</dbReference>
<evidence type="ECO:0000313" key="5">
    <source>
        <dbReference type="EMBL" id="KOF18519.1"/>
    </source>
</evidence>
<keyword evidence="1" id="KW-0805">Transcription regulation</keyword>
<proteinExistence type="predicted"/>
<protein>
    <submittedName>
        <fullName evidence="5">AsnC family transcriptional regulator</fullName>
    </submittedName>
</protein>
<dbReference type="SUPFAM" id="SSF48008">
    <property type="entry name" value="GntR ligand-binding domain-like"/>
    <property type="match status" value="1"/>
</dbReference>
<dbReference type="AlphaFoldDB" id="A0A0L8BVJ2"/>
<dbReference type="SMART" id="SM00345">
    <property type="entry name" value="HTH_GNTR"/>
    <property type="match status" value="1"/>
</dbReference>
<dbReference type="PRINTS" id="PR00035">
    <property type="entry name" value="HTHGNTR"/>
</dbReference>
<dbReference type="Proteomes" id="UP000037425">
    <property type="component" value="Unassembled WGS sequence"/>
</dbReference>
<reference evidence="6" key="1">
    <citation type="submission" date="2015-07" db="EMBL/GenBank/DDBJ databases">
        <title>Whole genome sequence of an Ensifer adhaerens strain isolated from a cave pool in the Wind Cave National Park.</title>
        <authorList>
            <person name="Eng W.W.H."/>
            <person name="Gan H.M."/>
            <person name="Barton H.A."/>
            <person name="Savka M.A."/>
        </authorList>
    </citation>
    <scope>NUCLEOTIDE SEQUENCE [LARGE SCALE GENOMIC DNA]</scope>
    <source>
        <strain evidence="6">SD006</strain>
    </source>
</reference>
<dbReference type="InterPro" id="IPR036390">
    <property type="entry name" value="WH_DNA-bd_sf"/>
</dbReference>
<evidence type="ECO:0000313" key="6">
    <source>
        <dbReference type="Proteomes" id="UP000037425"/>
    </source>
</evidence>